<organism evidence="3 4">
    <name type="scientific">Blastococcus brunescens</name>
    <dbReference type="NCBI Taxonomy" id="1564165"/>
    <lineage>
        <taxon>Bacteria</taxon>
        <taxon>Bacillati</taxon>
        <taxon>Actinomycetota</taxon>
        <taxon>Actinomycetes</taxon>
        <taxon>Geodermatophilales</taxon>
        <taxon>Geodermatophilaceae</taxon>
        <taxon>Blastococcus</taxon>
    </lineage>
</organism>
<dbReference type="InterPro" id="IPR016181">
    <property type="entry name" value="Acyl_CoA_acyltransferase"/>
</dbReference>
<gene>
    <name evidence="3" type="ORF">U6N30_16340</name>
</gene>
<evidence type="ECO:0000313" key="4">
    <source>
        <dbReference type="Proteomes" id="UP001324287"/>
    </source>
</evidence>
<dbReference type="CDD" id="cd04301">
    <property type="entry name" value="NAT_SF"/>
    <property type="match status" value="1"/>
</dbReference>
<name>A0ABZ1ATE0_9ACTN</name>
<evidence type="ECO:0000259" key="2">
    <source>
        <dbReference type="PROSITE" id="PS51186"/>
    </source>
</evidence>
<accession>A0ABZ1ATE0</accession>
<dbReference type="RefSeq" id="WP_324273070.1">
    <property type="nucleotide sequence ID" value="NZ_CP141261.1"/>
</dbReference>
<evidence type="ECO:0000256" key="1">
    <source>
        <dbReference type="SAM" id="MobiDB-lite"/>
    </source>
</evidence>
<dbReference type="InterPro" id="IPR000182">
    <property type="entry name" value="GNAT_dom"/>
</dbReference>
<sequence length="143" mass="14839">MRGLGGRAAHRPPGRAARAAADHVALGRELVAPGGSRGGTHRAAVVGGAVVGALRLILPQRGDRTLAVLDVAVHPAHRRRGVGTTLLEAGTALAARSGRTELIAEVDEPAPGAPGRGFALRHGWTCDLVETRRDLVLPRTRRG</sequence>
<keyword evidence="4" id="KW-1185">Reference proteome</keyword>
<feature type="domain" description="N-acetyltransferase" evidence="2">
    <location>
        <begin position="1"/>
        <end position="142"/>
    </location>
</feature>
<dbReference type="Proteomes" id="UP001324287">
    <property type="component" value="Chromosome"/>
</dbReference>
<dbReference type="Gene3D" id="3.40.630.30">
    <property type="match status" value="1"/>
</dbReference>
<dbReference type="PROSITE" id="PS51186">
    <property type="entry name" value="GNAT"/>
    <property type="match status" value="1"/>
</dbReference>
<dbReference type="Pfam" id="PF00583">
    <property type="entry name" value="Acetyltransf_1"/>
    <property type="match status" value="1"/>
</dbReference>
<proteinExistence type="predicted"/>
<feature type="region of interest" description="Disordered" evidence="1">
    <location>
        <begin position="1"/>
        <end position="20"/>
    </location>
</feature>
<reference evidence="3 4" key="1">
    <citation type="submission" date="2023-12" db="EMBL/GenBank/DDBJ databases">
        <title>Blastococcus brunescens sp. nov., an actonobacterium isolated from sandstone collected in sahara desert.</title>
        <authorList>
            <person name="Gtari M."/>
            <person name="Ghodhbane F."/>
        </authorList>
    </citation>
    <scope>NUCLEOTIDE SEQUENCE [LARGE SCALE GENOMIC DNA]</scope>
    <source>
        <strain evidence="3 4">BMG 8361</strain>
    </source>
</reference>
<dbReference type="EMBL" id="CP141261">
    <property type="protein sequence ID" value="WRL61709.1"/>
    <property type="molecule type" value="Genomic_DNA"/>
</dbReference>
<protein>
    <submittedName>
        <fullName evidence="3">GNAT family N-acetyltransferase</fullName>
    </submittedName>
</protein>
<evidence type="ECO:0000313" key="3">
    <source>
        <dbReference type="EMBL" id="WRL61709.1"/>
    </source>
</evidence>
<dbReference type="SUPFAM" id="SSF55729">
    <property type="entry name" value="Acyl-CoA N-acyltransferases (Nat)"/>
    <property type="match status" value="1"/>
</dbReference>